<dbReference type="Pfam" id="PF01261">
    <property type="entry name" value="AP_endonuc_2"/>
    <property type="match status" value="1"/>
</dbReference>
<evidence type="ECO:0000313" key="2">
    <source>
        <dbReference type="EMBL" id="PHQ29682.1"/>
    </source>
</evidence>
<name>A0A2G1VSD5_9FLAO</name>
<dbReference type="GO" id="GO:0016853">
    <property type="term" value="F:isomerase activity"/>
    <property type="evidence" value="ECO:0007669"/>
    <property type="project" value="UniProtKB-KW"/>
</dbReference>
<accession>A0A2G1VSD5</accession>
<dbReference type="PANTHER" id="PTHR12110">
    <property type="entry name" value="HYDROXYPYRUVATE ISOMERASE"/>
    <property type="match status" value="1"/>
</dbReference>
<dbReference type="InterPro" id="IPR013022">
    <property type="entry name" value="Xyl_isomerase-like_TIM-brl"/>
</dbReference>
<sequence length="325" mass="36001">MTSKLYAALLFLFILAGCKNEKKAENPAESPTETAQTEPFFNISLAQWSLHRAFQSGDLSPMDFAKKANEMGFEGIEYVSQLYNAEMEKYESAQVALDSILPKLKASSEQYGVQNVLIMVDGEGNLASEDETERNTAVDDHKKWVDAAAYLGCHAIRVNLIGPKDKELFKQSAIDGLGKLAEYGASKNIEVIVENHGGYSSDAAFLMEIINAINKPNCGTLPDFGNFCMERENGEMWGAPCVKEYPRYQGIEELMPKALAVSAKSYDFNEKGEETSMDYSKILQIVKDAGYTGFIGVEYEGDDLSEEEGIKHTKELLLKSAQELN</sequence>
<dbReference type="InterPro" id="IPR050312">
    <property type="entry name" value="IolE/XylAMocC-like"/>
</dbReference>
<dbReference type="PANTHER" id="PTHR12110:SF53">
    <property type="entry name" value="BLR5974 PROTEIN"/>
    <property type="match status" value="1"/>
</dbReference>
<keyword evidence="3" id="KW-1185">Reference proteome</keyword>
<feature type="domain" description="Xylose isomerase-like TIM barrel" evidence="1">
    <location>
        <begin position="66"/>
        <end position="317"/>
    </location>
</feature>
<dbReference type="RefSeq" id="WP_099645523.1">
    <property type="nucleotide sequence ID" value="NZ_KZ319289.1"/>
</dbReference>
<dbReference type="InterPro" id="IPR036237">
    <property type="entry name" value="Xyl_isomerase-like_sf"/>
</dbReference>
<dbReference type="SUPFAM" id="SSF51658">
    <property type="entry name" value="Xylose isomerase-like"/>
    <property type="match status" value="1"/>
</dbReference>
<reference evidence="2 3" key="1">
    <citation type="submission" date="2017-08" db="EMBL/GenBank/DDBJ databases">
        <title>The whole genome shortgun sequences of strain Leeuwenhoekiella nanhaiensis G18 from the South China Sea.</title>
        <authorList>
            <person name="Liu Q."/>
        </authorList>
    </citation>
    <scope>NUCLEOTIDE SEQUENCE [LARGE SCALE GENOMIC DNA]</scope>
    <source>
        <strain evidence="2 3">G18</strain>
    </source>
</reference>
<dbReference type="AlphaFoldDB" id="A0A2G1VSD5"/>
<dbReference type="Proteomes" id="UP000229433">
    <property type="component" value="Unassembled WGS sequence"/>
</dbReference>
<proteinExistence type="predicted"/>
<comment type="caution">
    <text evidence="2">The sequence shown here is derived from an EMBL/GenBank/DDBJ whole genome shotgun (WGS) entry which is preliminary data.</text>
</comment>
<dbReference type="EMBL" id="NQXA01000003">
    <property type="protein sequence ID" value="PHQ29682.1"/>
    <property type="molecule type" value="Genomic_DNA"/>
</dbReference>
<protein>
    <submittedName>
        <fullName evidence="2">Xylose isomerase</fullName>
    </submittedName>
</protein>
<evidence type="ECO:0000259" key="1">
    <source>
        <dbReference type="Pfam" id="PF01261"/>
    </source>
</evidence>
<gene>
    <name evidence="2" type="ORF">CJ305_06815</name>
</gene>
<dbReference type="PROSITE" id="PS51257">
    <property type="entry name" value="PROKAR_LIPOPROTEIN"/>
    <property type="match status" value="1"/>
</dbReference>
<keyword evidence="2" id="KW-0413">Isomerase</keyword>
<dbReference type="OrthoDB" id="1114629at2"/>
<evidence type="ECO:0000313" key="3">
    <source>
        <dbReference type="Proteomes" id="UP000229433"/>
    </source>
</evidence>
<dbReference type="Gene3D" id="3.20.20.150">
    <property type="entry name" value="Divalent-metal-dependent TIM barrel enzymes"/>
    <property type="match status" value="1"/>
</dbReference>
<organism evidence="2 3">
    <name type="scientific">Leeuwenhoekiella nanhaiensis</name>
    <dbReference type="NCBI Taxonomy" id="1655491"/>
    <lineage>
        <taxon>Bacteria</taxon>
        <taxon>Pseudomonadati</taxon>
        <taxon>Bacteroidota</taxon>
        <taxon>Flavobacteriia</taxon>
        <taxon>Flavobacteriales</taxon>
        <taxon>Flavobacteriaceae</taxon>
        <taxon>Leeuwenhoekiella</taxon>
    </lineage>
</organism>